<gene>
    <name evidence="1" type="ORF">JD82_02795</name>
</gene>
<keyword evidence="2" id="KW-1185">Reference proteome</keyword>
<dbReference type="OrthoDB" id="4520934at2"/>
<comment type="caution">
    <text evidence="1">The sequence shown here is derived from an EMBL/GenBank/DDBJ whole genome shotgun (WGS) entry which is preliminary data.</text>
</comment>
<sequence>MTTTTATLTVAEADQLADLEAVIAQGLQTFVRVGQALLTIRDNRLYRKTHETFEEYCRERWEMTKDSANRVIRAAEVVEVMSPIGLTPATESQARELAPLKDDPDAMRAVWETANERTDGKPTAKVIRECREELTAEPEILDAEVVDDDVPDHWEPPQDPDERRRFRMAKVHQQIAIIEKALDQIPGILMDKSIDGGDVREFNEEVRSMLDLMIKKAGGAKEFTFEEQQESASRVLANDIRLWLNHLQTEPEMDDLSDREKWHVIEGLRETADALEGQLK</sequence>
<dbReference type="Proteomes" id="UP000317303">
    <property type="component" value="Unassembled WGS sequence"/>
</dbReference>
<dbReference type="AlphaFoldDB" id="A0A660CEV9"/>
<reference evidence="1 2" key="1">
    <citation type="submission" date="2019-07" db="EMBL/GenBank/DDBJ databases">
        <title>R&amp;d 2014.</title>
        <authorList>
            <person name="Klenk H.-P."/>
        </authorList>
    </citation>
    <scope>NUCLEOTIDE SEQUENCE [LARGE SCALE GENOMIC DNA]</scope>
    <source>
        <strain evidence="1 2">DSM 43194</strain>
    </source>
</reference>
<evidence type="ECO:0000313" key="2">
    <source>
        <dbReference type="Proteomes" id="UP000317303"/>
    </source>
</evidence>
<accession>A0A660CEV9</accession>
<evidence type="ECO:0000313" key="1">
    <source>
        <dbReference type="EMBL" id="TWH20944.1"/>
    </source>
</evidence>
<organism evidence="1 2">
    <name type="scientific">Prauserella rugosa</name>
    <dbReference type="NCBI Taxonomy" id="43354"/>
    <lineage>
        <taxon>Bacteria</taxon>
        <taxon>Bacillati</taxon>
        <taxon>Actinomycetota</taxon>
        <taxon>Actinomycetes</taxon>
        <taxon>Pseudonocardiales</taxon>
        <taxon>Pseudonocardiaceae</taxon>
        <taxon>Prauserella</taxon>
    </lineage>
</organism>
<proteinExistence type="predicted"/>
<dbReference type="RefSeq" id="WP_051758067.1">
    <property type="nucleotide sequence ID" value="NZ_JOIJ01000023.1"/>
</dbReference>
<name>A0A660CEV9_9PSEU</name>
<protein>
    <submittedName>
        <fullName evidence="1">Uncharacterized protein</fullName>
    </submittedName>
</protein>
<dbReference type="EMBL" id="VLJV01000001">
    <property type="protein sequence ID" value="TWH20944.1"/>
    <property type="molecule type" value="Genomic_DNA"/>
</dbReference>